<dbReference type="AlphaFoldDB" id="A0A699JKD7"/>
<name>A0A699JKD7_TANCI</name>
<feature type="region of interest" description="Disordered" evidence="1">
    <location>
        <begin position="72"/>
        <end position="172"/>
    </location>
</feature>
<feature type="non-terminal residue" evidence="2">
    <location>
        <position position="1"/>
    </location>
</feature>
<feature type="region of interest" description="Disordered" evidence="1">
    <location>
        <begin position="457"/>
        <end position="476"/>
    </location>
</feature>
<reference evidence="2" key="1">
    <citation type="journal article" date="2019" name="Sci. Rep.">
        <title>Draft genome of Tanacetum cinerariifolium, the natural source of mosquito coil.</title>
        <authorList>
            <person name="Yamashiro T."/>
            <person name="Shiraishi A."/>
            <person name="Satake H."/>
            <person name="Nakayama K."/>
        </authorList>
    </citation>
    <scope>NUCLEOTIDE SEQUENCE</scope>
</reference>
<feature type="compositionally biased region" description="Basic and acidic residues" evidence="1">
    <location>
        <begin position="296"/>
        <end position="317"/>
    </location>
</feature>
<evidence type="ECO:0000313" key="2">
    <source>
        <dbReference type="EMBL" id="GFA43278.1"/>
    </source>
</evidence>
<sequence>PKSVKKKVPAKKTTRKQTSGVVIRDTHVESSSKRKEKVDVARGKGIELLSEVALTKDAQYKEVFKKCLRDFQKTHPSGLPKLLQKSNILSRMKKLRNDQDDKNNDNKSKSDGSDEENDNNDDNTQSDNENGSNSGQETDEDELGFESNHQENEEEEDKINVDDNAKGDKDEEMDYTTSQLYDDLDIRLNEPVHNDEGLVQKEDEHLDTRLGATRDEFMSYLSASITARITELVTESLEHAIITNESSQPQSSYEAAASLTEFELKKIFIDKIDKNKDKDEDTSTGSDRGLKKRKTSKDAEPTKGPKTKELQSGSSKDKQLKTFDELMSTHVNFSAFIMNGLKINNLTQEIMLGPTFKLLKGTHTNYAELEYDFEACYKALSEKLDWENPEGGDYSFDLTKPLPLVKIRNHQKNRLTNLPGDDVSDFAIALRMFTKSTVIQKRVEDIQLGVKSYQKKTNVTKPTTRPGIKKKDPYTPYQDPQGFIYVDTLGRNKLMRSD</sequence>
<proteinExistence type="predicted"/>
<dbReference type="EMBL" id="BKCJ010423100">
    <property type="protein sequence ID" value="GFA43278.1"/>
    <property type="molecule type" value="Genomic_DNA"/>
</dbReference>
<comment type="caution">
    <text evidence="2">The sequence shown here is derived from an EMBL/GenBank/DDBJ whole genome shotgun (WGS) entry which is preliminary data.</text>
</comment>
<feature type="region of interest" description="Disordered" evidence="1">
    <location>
        <begin position="276"/>
        <end position="317"/>
    </location>
</feature>
<feature type="compositionally biased region" description="Basic residues" evidence="1">
    <location>
        <begin position="1"/>
        <end position="15"/>
    </location>
</feature>
<organism evidence="2">
    <name type="scientific">Tanacetum cinerariifolium</name>
    <name type="common">Dalmatian daisy</name>
    <name type="synonym">Chrysanthemum cinerariifolium</name>
    <dbReference type="NCBI Taxonomy" id="118510"/>
    <lineage>
        <taxon>Eukaryota</taxon>
        <taxon>Viridiplantae</taxon>
        <taxon>Streptophyta</taxon>
        <taxon>Embryophyta</taxon>
        <taxon>Tracheophyta</taxon>
        <taxon>Spermatophyta</taxon>
        <taxon>Magnoliopsida</taxon>
        <taxon>eudicotyledons</taxon>
        <taxon>Gunneridae</taxon>
        <taxon>Pentapetalae</taxon>
        <taxon>asterids</taxon>
        <taxon>campanulids</taxon>
        <taxon>Asterales</taxon>
        <taxon>Asteraceae</taxon>
        <taxon>Asteroideae</taxon>
        <taxon>Anthemideae</taxon>
        <taxon>Anthemidinae</taxon>
        <taxon>Tanacetum</taxon>
    </lineage>
</organism>
<protein>
    <submittedName>
        <fullName evidence="2">Uncharacterized protein</fullName>
    </submittedName>
</protein>
<feature type="region of interest" description="Disordered" evidence="1">
    <location>
        <begin position="1"/>
        <end position="40"/>
    </location>
</feature>
<feature type="compositionally biased region" description="Basic and acidic residues" evidence="1">
    <location>
        <begin position="158"/>
        <end position="169"/>
    </location>
</feature>
<feature type="compositionally biased region" description="Basic and acidic residues" evidence="1">
    <location>
        <begin position="95"/>
        <end position="112"/>
    </location>
</feature>
<accession>A0A699JKD7</accession>
<feature type="compositionally biased region" description="Basic and acidic residues" evidence="1">
    <location>
        <begin position="24"/>
        <end position="40"/>
    </location>
</feature>
<gene>
    <name evidence="2" type="ORF">Tci_615250</name>
</gene>
<evidence type="ECO:0000256" key="1">
    <source>
        <dbReference type="SAM" id="MobiDB-lite"/>
    </source>
</evidence>